<protein>
    <recommendedName>
        <fullName evidence="2">Myb/SANT-like DNA-binding domain-containing protein</fullName>
    </recommendedName>
</protein>
<feature type="compositionally biased region" description="Polar residues" evidence="1">
    <location>
        <begin position="273"/>
        <end position="285"/>
    </location>
</feature>
<dbReference type="Proteomes" id="UP001497525">
    <property type="component" value="Unassembled WGS sequence"/>
</dbReference>
<name>A0AAV2TPF9_CALDB</name>
<organism evidence="3 4">
    <name type="scientific">Calicophoron daubneyi</name>
    <name type="common">Rumen fluke</name>
    <name type="synonym">Paramphistomum daubneyi</name>
    <dbReference type="NCBI Taxonomy" id="300641"/>
    <lineage>
        <taxon>Eukaryota</taxon>
        <taxon>Metazoa</taxon>
        <taxon>Spiralia</taxon>
        <taxon>Lophotrochozoa</taxon>
        <taxon>Platyhelminthes</taxon>
        <taxon>Trematoda</taxon>
        <taxon>Digenea</taxon>
        <taxon>Plagiorchiida</taxon>
        <taxon>Pronocephalata</taxon>
        <taxon>Paramphistomoidea</taxon>
        <taxon>Paramphistomidae</taxon>
        <taxon>Calicophoron</taxon>
    </lineage>
</organism>
<dbReference type="AlphaFoldDB" id="A0AAV2TPF9"/>
<feature type="compositionally biased region" description="Polar residues" evidence="1">
    <location>
        <begin position="105"/>
        <end position="114"/>
    </location>
</feature>
<evidence type="ECO:0000256" key="1">
    <source>
        <dbReference type="SAM" id="MobiDB-lite"/>
    </source>
</evidence>
<comment type="caution">
    <text evidence="3">The sequence shown here is derived from an EMBL/GenBank/DDBJ whole genome shotgun (WGS) entry which is preliminary data.</text>
</comment>
<feature type="region of interest" description="Disordered" evidence="1">
    <location>
        <begin position="86"/>
        <end position="114"/>
    </location>
</feature>
<dbReference type="InterPro" id="IPR028002">
    <property type="entry name" value="Myb_DNA-bind_5"/>
</dbReference>
<feature type="domain" description="Myb/SANT-like DNA-binding" evidence="2">
    <location>
        <begin position="10"/>
        <end position="70"/>
    </location>
</feature>
<sequence>MLEEKRVIAKPRYTPEELRALTKLVQQCRWILQADDRIPPTVRRQAWTEIARCMHANGWPKRSWLQLRLKGEKIFTCQSLCNRPRAESRLNSEHPLRSDVENEHSSPSSTEVNHLNPTASAQAVPIGSAPQYFIPVPQNLPRTPGPNIRTHSINGETPNRTIPVRASSFTPQILCVSSRATQPTSTPCLLDHSGVTTNKPVPSGAKIHSPSCSAVSTPFCQSVQLKELNAEQARSIDRIDLCASSDEDDGFVSDTTVPNTTTPNASSTTQSQRLDPNTMASTQGRSLPMSDLVASPAEQETKARMDIYQLKIDVLQMKQNYWAAKLEALSRLMKSAASN</sequence>
<proteinExistence type="predicted"/>
<accession>A0AAV2TPF9</accession>
<evidence type="ECO:0000313" key="4">
    <source>
        <dbReference type="Proteomes" id="UP001497525"/>
    </source>
</evidence>
<feature type="region of interest" description="Disordered" evidence="1">
    <location>
        <begin position="247"/>
        <end position="290"/>
    </location>
</feature>
<dbReference type="Pfam" id="PF13873">
    <property type="entry name" value="Myb_DNA-bind_5"/>
    <property type="match status" value="1"/>
</dbReference>
<feature type="compositionally biased region" description="Low complexity" evidence="1">
    <location>
        <begin position="252"/>
        <end position="272"/>
    </location>
</feature>
<evidence type="ECO:0000259" key="2">
    <source>
        <dbReference type="Pfam" id="PF13873"/>
    </source>
</evidence>
<feature type="compositionally biased region" description="Basic and acidic residues" evidence="1">
    <location>
        <begin position="86"/>
        <end position="104"/>
    </location>
</feature>
<dbReference type="EMBL" id="CAXLJL010000378">
    <property type="protein sequence ID" value="CAL5137272.1"/>
    <property type="molecule type" value="Genomic_DNA"/>
</dbReference>
<reference evidence="3" key="1">
    <citation type="submission" date="2024-06" db="EMBL/GenBank/DDBJ databases">
        <authorList>
            <person name="Liu X."/>
            <person name="Lenzi L."/>
            <person name="Haldenby T S."/>
            <person name="Uol C."/>
        </authorList>
    </citation>
    <scope>NUCLEOTIDE SEQUENCE</scope>
</reference>
<evidence type="ECO:0000313" key="3">
    <source>
        <dbReference type="EMBL" id="CAL5137272.1"/>
    </source>
</evidence>
<gene>
    <name evidence="3" type="ORF">CDAUBV1_LOCUS11600</name>
</gene>